<protein>
    <submittedName>
        <fullName evidence="2">Uncharacterized protein</fullName>
    </submittedName>
</protein>
<reference evidence="2 3" key="1">
    <citation type="submission" date="2018-06" db="EMBL/GenBank/DDBJ databases">
        <title>Whole genome sequencing of Candida tropicalis (genome annotated by CSBL at Korea University).</title>
        <authorList>
            <person name="Ahn J."/>
        </authorList>
    </citation>
    <scope>NUCLEOTIDE SEQUENCE [LARGE SCALE GENOMIC DNA]</scope>
    <source>
        <strain evidence="2 3">ATCC 20962</strain>
    </source>
</reference>
<dbReference type="AlphaFoldDB" id="A0A367XS18"/>
<dbReference type="Proteomes" id="UP000253472">
    <property type="component" value="Unassembled WGS sequence"/>
</dbReference>
<keyword evidence="3" id="KW-1185">Reference proteome</keyword>
<keyword evidence="1" id="KW-0732">Signal</keyword>
<feature type="chain" id="PRO_5017034454" evidence="1">
    <location>
        <begin position="20"/>
        <end position="166"/>
    </location>
</feature>
<evidence type="ECO:0000256" key="1">
    <source>
        <dbReference type="SAM" id="SignalP"/>
    </source>
</evidence>
<evidence type="ECO:0000313" key="2">
    <source>
        <dbReference type="EMBL" id="RCK55591.1"/>
    </source>
</evidence>
<dbReference type="EMBL" id="QLNQ01000029">
    <property type="protein sequence ID" value="RCK55591.1"/>
    <property type="molecule type" value="Genomic_DNA"/>
</dbReference>
<evidence type="ECO:0000313" key="3">
    <source>
        <dbReference type="Proteomes" id="UP000253472"/>
    </source>
</evidence>
<dbReference type="OrthoDB" id="4025660at2759"/>
<name>A0A367XS18_9ASCO</name>
<proteinExistence type="predicted"/>
<sequence length="166" mass="16771">MRVVTTIVSIFALISASVAETVTVTEGPAPTAVPIAAPIASSVTVPVGVGSPLAGAVVSDNSNGGLNVNVGNIKVTCNEHCKMAADAIATNCQNKGLNCICALPDDTFWNHIPECDCINPFKVMNGANFKNLACNVGRGVLANVASNAGATFGTTFATTFTTVATA</sequence>
<gene>
    <name evidence="2" type="ORF">Cantr_05686</name>
</gene>
<comment type="caution">
    <text evidence="2">The sequence shown here is derived from an EMBL/GenBank/DDBJ whole genome shotgun (WGS) entry which is preliminary data.</text>
</comment>
<feature type="signal peptide" evidence="1">
    <location>
        <begin position="1"/>
        <end position="19"/>
    </location>
</feature>
<organism evidence="2 3">
    <name type="scientific">Candida viswanathii</name>
    <dbReference type="NCBI Taxonomy" id="5486"/>
    <lineage>
        <taxon>Eukaryota</taxon>
        <taxon>Fungi</taxon>
        <taxon>Dikarya</taxon>
        <taxon>Ascomycota</taxon>
        <taxon>Saccharomycotina</taxon>
        <taxon>Pichiomycetes</taxon>
        <taxon>Debaryomycetaceae</taxon>
        <taxon>Candida/Lodderomyces clade</taxon>
        <taxon>Candida</taxon>
    </lineage>
</organism>
<accession>A0A367XS18</accession>